<dbReference type="Proteomes" id="UP000251577">
    <property type="component" value="Unassembled WGS sequence"/>
</dbReference>
<proteinExistence type="predicted"/>
<accession>A0A364V5C4</accession>
<evidence type="ECO:0000313" key="6">
    <source>
        <dbReference type="EMBL" id="RAV31818.1"/>
    </source>
</evidence>
<dbReference type="GO" id="GO:0043565">
    <property type="term" value="F:sequence-specific DNA binding"/>
    <property type="evidence" value="ECO:0007669"/>
    <property type="project" value="InterPro"/>
</dbReference>
<feature type="domain" description="HTH araC/xylS-type" evidence="5">
    <location>
        <begin position="53"/>
        <end position="151"/>
    </location>
</feature>
<dbReference type="GO" id="GO:0003700">
    <property type="term" value="F:DNA-binding transcription factor activity"/>
    <property type="evidence" value="ECO:0007669"/>
    <property type="project" value="InterPro"/>
</dbReference>
<dbReference type="SUPFAM" id="SSF46689">
    <property type="entry name" value="Homeodomain-like"/>
    <property type="match status" value="1"/>
</dbReference>
<evidence type="ECO:0000256" key="4">
    <source>
        <dbReference type="SAM" id="MobiDB-lite"/>
    </source>
</evidence>
<evidence type="ECO:0000256" key="3">
    <source>
        <dbReference type="ARBA" id="ARBA00023163"/>
    </source>
</evidence>
<dbReference type="InterPro" id="IPR018060">
    <property type="entry name" value="HTH_AraC"/>
</dbReference>
<evidence type="ECO:0000313" key="7">
    <source>
        <dbReference type="Proteomes" id="UP000251577"/>
    </source>
</evidence>
<dbReference type="SMART" id="SM00342">
    <property type="entry name" value="HTH_ARAC"/>
    <property type="match status" value="1"/>
</dbReference>
<dbReference type="InterPro" id="IPR009057">
    <property type="entry name" value="Homeodomain-like_sf"/>
</dbReference>
<evidence type="ECO:0000259" key="5">
    <source>
        <dbReference type="PROSITE" id="PS01124"/>
    </source>
</evidence>
<dbReference type="Gene3D" id="1.10.10.60">
    <property type="entry name" value="Homeodomain-like"/>
    <property type="match status" value="1"/>
</dbReference>
<dbReference type="AlphaFoldDB" id="A0A364V5C4"/>
<dbReference type="Pfam" id="PF12833">
    <property type="entry name" value="HTH_18"/>
    <property type="match status" value="1"/>
</dbReference>
<keyword evidence="1" id="KW-0805">Transcription regulation</keyword>
<dbReference type="PANTHER" id="PTHR46796">
    <property type="entry name" value="HTH-TYPE TRANSCRIPTIONAL ACTIVATOR RHAS-RELATED"/>
    <property type="match status" value="1"/>
</dbReference>
<reference evidence="6 7" key="1">
    <citation type="journal article" date="2018" name="Syst. Appl. Microbiol.">
        <title>Corynebacterium heidelbergense sp. nov., isolated from the preen glands of Egyptian geese (Alopochen aegyptiacus).</title>
        <authorList>
            <person name="Braun M.S."/>
            <person name="Wang E."/>
            <person name="Zimmermann S."/>
            <person name="Wink M."/>
        </authorList>
    </citation>
    <scope>NUCLEOTIDE SEQUENCE [LARGE SCALE GENOMIC DNA]</scope>
    <source>
        <strain evidence="6 7">647</strain>
    </source>
</reference>
<evidence type="ECO:0000256" key="2">
    <source>
        <dbReference type="ARBA" id="ARBA00023125"/>
    </source>
</evidence>
<dbReference type="PANTHER" id="PTHR46796:SF13">
    <property type="entry name" value="HTH-TYPE TRANSCRIPTIONAL ACTIVATOR RHAS"/>
    <property type="match status" value="1"/>
</dbReference>
<keyword evidence="2" id="KW-0238">DNA-binding</keyword>
<dbReference type="PROSITE" id="PS01124">
    <property type="entry name" value="HTH_ARAC_FAMILY_2"/>
    <property type="match status" value="1"/>
</dbReference>
<organism evidence="6 7">
    <name type="scientific">Corynebacterium heidelbergense</name>
    <dbReference type="NCBI Taxonomy" id="2055947"/>
    <lineage>
        <taxon>Bacteria</taxon>
        <taxon>Bacillati</taxon>
        <taxon>Actinomycetota</taxon>
        <taxon>Actinomycetes</taxon>
        <taxon>Mycobacteriales</taxon>
        <taxon>Corynebacteriaceae</taxon>
        <taxon>Corynebacterium</taxon>
    </lineage>
</organism>
<dbReference type="InterPro" id="IPR050204">
    <property type="entry name" value="AraC_XylS_family_regulators"/>
</dbReference>
<comment type="caution">
    <text evidence="6">The sequence shown here is derived from an EMBL/GenBank/DDBJ whole genome shotgun (WGS) entry which is preliminary data.</text>
</comment>
<gene>
    <name evidence="6" type="ORF">DLJ54_06435</name>
</gene>
<dbReference type="EMBL" id="QHCV01000056">
    <property type="protein sequence ID" value="RAV31818.1"/>
    <property type="molecule type" value="Genomic_DNA"/>
</dbReference>
<evidence type="ECO:0000256" key="1">
    <source>
        <dbReference type="ARBA" id="ARBA00023015"/>
    </source>
</evidence>
<keyword evidence="3" id="KW-0804">Transcription</keyword>
<name>A0A364V5C4_9CORY</name>
<feature type="region of interest" description="Disordered" evidence="4">
    <location>
        <begin position="1"/>
        <end position="22"/>
    </location>
</feature>
<keyword evidence="7" id="KW-1185">Reference proteome</keyword>
<sequence>MTSLQHHVLGSHGAHLPSKSQRIQPMNDVTRLAACGADLGSSDNSRTTRREVSQLISAIRWDPSRRWRISELAAMGSLSPSALHRAFTRDIGMSPFTWLGRVRTAEMARPLREPDGSVEAIGRQVGRENRGHATRQFKARIELTPSQCRVAVRRT</sequence>
<protein>
    <recommendedName>
        <fullName evidence="5">HTH araC/xylS-type domain-containing protein</fullName>
    </recommendedName>
</protein>